<organism evidence="2">
    <name type="scientific">Dechloromonas aromatica (strain RCB)</name>
    <dbReference type="NCBI Taxonomy" id="159087"/>
    <lineage>
        <taxon>Bacteria</taxon>
        <taxon>Pseudomonadati</taxon>
        <taxon>Pseudomonadota</taxon>
        <taxon>Betaproteobacteria</taxon>
        <taxon>Rhodocyclales</taxon>
        <taxon>Azonexaceae</taxon>
        <taxon>Dechloromonas</taxon>
    </lineage>
</organism>
<evidence type="ECO:0000259" key="1">
    <source>
        <dbReference type="Pfam" id="PF12697"/>
    </source>
</evidence>
<dbReference type="KEGG" id="dar:Daro_4178"/>
<name>Q477S7_DECAR</name>
<dbReference type="AlphaFoldDB" id="Q477S7"/>
<reference evidence="2" key="1">
    <citation type="submission" date="2005-08" db="EMBL/GenBank/DDBJ databases">
        <title>Complete sequence of Dechloromonas aromatica RCB.</title>
        <authorList>
            <person name="Salinero K.K."/>
            <person name="Copeland A."/>
            <person name="Lucas S."/>
            <person name="Lapidus A."/>
            <person name="Barry K."/>
            <person name="Detter J.C."/>
            <person name="Glavina T."/>
            <person name="Hammon N."/>
            <person name="Israni S."/>
            <person name="Pitluck S."/>
            <person name="Di Bartolo G."/>
            <person name="Trong S."/>
            <person name="Schmutz J."/>
            <person name="Larimer F."/>
            <person name="Land M."/>
            <person name="Ivanova N."/>
            <person name="Richardson P."/>
        </authorList>
    </citation>
    <scope>NUCLEOTIDE SEQUENCE</scope>
    <source>
        <strain evidence="2">RCB</strain>
    </source>
</reference>
<dbReference type="OrthoDB" id="5431193at2"/>
<feature type="domain" description="AB hydrolase-1" evidence="1">
    <location>
        <begin position="16"/>
        <end position="182"/>
    </location>
</feature>
<dbReference type="HOGENOM" id="CLU_1179438_0_0_4"/>
<proteinExistence type="predicted"/>
<dbReference type="STRING" id="159087.Daro_4178"/>
<dbReference type="InterPro" id="IPR029058">
    <property type="entry name" value="AB_hydrolase_fold"/>
</dbReference>
<protein>
    <recommendedName>
        <fullName evidence="1">AB hydrolase-1 domain-containing protein</fullName>
    </recommendedName>
</protein>
<dbReference type="Pfam" id="PF12697">
    <property type="entry name" value="Abhydrolase_6"/>
    <property type="match status" value="1"/>
</dbReference>
<accession>Q477S7</accession>
<sequence length="211" mass="23072">MSLRSVTRQSGADTLLVLLPGAYMTPEHYAEHFFPAIEQRGVRLDLLAVDLGLDAVSAGDAIPAIIEQILRPARQTYRRVWLGGISLGGLLALSLNADHPGEIDGLCLIAPYPGSRLTTNAIARAGGLDAWQPTPAEQGDPEFRLYHWLKAPPADLPVFVGHGSEDRFAAGMQAIAERFPVAARHVVAGEHDWPAWRHLWEHFLDHGHFTA</sequence>
<gene>
    <name evidence="2" type="ordered locus">Daro_4178</name>
</gene>
<dbReference type="EMBL" id="CP000089">
    <property type="protein sequence ID" value="AAZ48904.1"/>
    <property type="molecule type" value="Genomic_DNA"/>
</dbReference>
<dbReference type="SUPFAM" id="SSF53474">
    <property type="entry name" value="alpha/beta-Hydrolases"/>
    <property type="match status" value="1"/>
</dbReference>
<evidence type="ECO:0000313" key="2">
    <source>
        <dbReference type="EMBL" id="AAZ48904.1"/>
    </source>
</evidence>
<dbReference type="Gene3D" id="3.40.50.1820">
    <property type="entry name" value="alpha/beta hydrolase"/>
    <property type="match status" value="1"/>
</dbReference>
<dbReference type="eggNOG" id="COG2382">
    <property type="taxonomic scope" value="Bacteria"/>
</dbReference>
<dbReference type="InterPro" id="IPR000073">
    <property type="entry name" value="AB_hydrolase_1"/>
</dbReference>